<keyword evidence="2" id="KW-0812">Transmembrane</keyword>
<feature type="signal peptide" evidence="3">
    <location>
        <begin position="1"/>
        <end position="30"/>
    </location>
</feature>
<reference evidence="4 5" key="1">
    <citation type="submission" date="2018-09" db="EMBL/GenBank/DDBJ databases">
        <title>Genome sequencing of Nocardioides immobilis CCTCC AB 2017083 for comparison to Nocardioides silvaticus.</title>
        <authorList>
            <person name="Li C."/>
            <person name="Wang G."/>
        </authorList>
    </citation>
    <scope>NUCLEOTIDE SEQUENCE [LARGE SCALE GENOMIC DNA]</scope>
    <source>
        <strain evidence="4 5">CCTCC AB 2017083</strain>
    </source>
</reference>
<gene>
    <name evidence="4" type="ORF">D0Z08_13715</name>
</gene>
<accession>A0A417Y163</accession>
<name>A0A417Y163_9ACTN</name>
<feature type="compositionally biased region" description="Acidic residues" evidence="1">
    <location>
        <begin position="301"/>
        <end position="313"/>
    </location>
</feature>
<evidence type="ECO:0000313" key="4">
    <source>
        <dbReference type="EMBL" id="RHW26398.1"/>
    </source>
</evidence>
<keyword evidence="2" id="KW-0472">Membrane</keyword>
<evidence type="ECO:0000256" key="1">
    <source>
        <dbReference type="SAM" id="MobiDB-lite"/>
    </source>
</evidence>
<organism evidence="4 5">
    <name type="scientific">Nocardioides immobilis</name>
    <dbReference type="NCBI Taxonomy" id="2049295"/>
    <lineage>
        <taxon>Bacteria</taxon>
        <taxon>Bacillati</taxon>
        <taxon>Actinomycetota</taxon>
        <taxon>Actinomycetes</taxon>
        <taxon>Propionibacteriales</taxon>
        <taxon>Nocardioidaceae</taxon>
        <taxon>Nocardioides</taxon>
    </lineage>
</organism>
<evidence type="ECO:0000256" key="3">
    <source>
        <dbReference type="SAM" id="SignalP"/>
    </source>
</evidence>
<dbReference type="AlphaFoldDB" id="A0A417Y163"/>
<dbReference type="Pfam" id="PF19516">
    <property type="entry name" value="DUF6049"/>
    <property type="match status" value="1"/>
</dbReference>
<evidence type="ECO:0008006" key="6">
    <source>
        <dbReference type="Google" id="ProtNLM"/>
    </source>
</evidence>
<keyword evidence="3" id="KW-0732">Signal</keyword>
<keyword evidence="5" id="KW-1185">Reference proteome</keyword>
<dbReference type="RefSeq" id="WP_118925811.1">
    <property type="nucleotide sequence ID" value="NZ_QXGH01000017.1"/>
</dbReference>
<comment type="caution">
    <text evidence="4">The sequence shown here is derived from an EMBL/GenBank/DDBJ whole genome shotgun (WGS) entry which is preliminary data.</text>
</comment>
<keyword evidence="2" id="KW-1133">Transmembrane helix</keyword>
<feature type="transmembrane region" description="Helical" evidence="2">
    <location>
        <begin position="701"/>
        <end position="722"/>
    </location>
</feature>
<dbReference type="Proteomes" id="UP000283644">
    <property type="component" value="Unassembled WGS sequence"/>
</dbReference>
<dbReference type="OrthoDB" id="3797035at2"/>
<sequence>MVLRPLLLRAALGAATALATGVAITPSAAAAVPAGASAGASAAEDDHLYPVPASYDAPLLVTIDELTPGELPRRGPVVVSGTVVNRDVEAWTGIAVYPVINAGSQCDGCPPPITTAAELAEAAEADPEAVVGNRITDARVSYDIDELEPGEVQPYSIRIPRSLLEVPTPGVYWFGVHALGASASTSDDSVADGRARTFLPYIPRGRDGVRGKIDTAVVVPLRHRIRYLASGRLARKQDWESAFESDGELGGPLAFGAAAVGRPVTWLIDPAVPDAARRLRRGNPPRDLGPDETDAGNPADEAGDDATDDTETADDDAVARAAGDWLDSLEVQLRGEEVLALPYGDLDMSATPERLPALYPLARERPGDLISAWETPTTPAIASPGGFLDPSAIAGIDDDSTLLVTDRMFDPGDYRRGPPVVGEYDAHTIAVTSYGAASGGPGPEPRHGAVSFRQRVLAEAALRLIAPGRRHPLIVVVPRTVDGEAGSTFWGGMDPAWLNLTTVADATAKTPTVIDPTSLSYPLAQETDELDSAVFTEAEQLIEAGSTLQNLYPDAGSVAADVRAEAFAGASYHLRTDPEGAASRLARSRRWIERQFRKVGIDGPPAVTLSSADGTFAVTVTNDLERTVTVRLAAESVDDEIEVEVGEPIVLAADSRTTVQLETHTRGTGVHNVTLSVTDLDGTPLGSSVEVPIRSGQVSEVIWVILGAGGTILFVAIALRLYRRIRDHRRGSGAPTTGEA</sequence>
<feature type="chain" id="PRO_5038553488" description="Secreted protein" evidence="3">
    <location>
        <begin position="31"/>
        <end position="740"/>
    </location>
</feature>
<dbReference type="InterPro" id="IPR046112">
    <property type="entry name" value="DUF6049"/>
</dbReference>
<evidence type="ECO:0000313" key="5">
    <source>
        <dbReference type="Proteomes" id="UP000283644"/>
    </source>
</evidence>
<feature type="region of interest" description="Disordered" evidence="1">
    <location>
        <begin position="277"/>
        <end position="313"/>
    </location>
</feature>
<evidence type="ECO:0000256" key="2">
    <source>
        <dbReference type="SAM" id="Phobius"/>
    </source>
</evidence>
<protein>
    <recommendedName>
        <fullName evidence="6">Secreted protein</fullName>
    </recommendedName>
</protein>
<dbReference type="EMBL" id="QXGH01000017">
    <property type="protein sequence ID" value="RHW26398.1"/>
    <property type="molecule type" value="Genomic_DNA"/>
</dbReference>
<proteinExistence type="predicted"/>